<dbReference type="AlphaFoldDB" id="A0A849SLR1"/>
<dbReference type="PANTHER" id="PTHR34315:SF1">
    <property type="entry name" value="INTRADIOL RING-CLEAVAGE DIOXYGENASES DOMAIN-CONTAINING PROTEIN-RELATED"/>
    <property type="match status" value="1"/>
</dbReference>
<keyword evidence="2" id="KW-0560">Oxidoreductase</keyword>
<name>A0A849SLR1_UNCEI</name>
<dbReference type="CDD" id="cd03457">
    <property type="entry name" value="intradiol_dioxygenase_like"/>
    <property type="match status" value="1"/>
</dbReference>
<dbReference type="PANTHER" id="PTHR34315">
    <property type="match status" value="1"/>
</dbReference>
<evidence type="ECO:0000313" key="2">
    <source>
        <dbReference type="EMBL" id="NOT33534.1"/>
    </source>
</evidence>
<dbReference type="EMBL" id="JABFRW010000055">
    <property type="protein sequence ID" value="NOT33534.1"/>
    <property type="molecule type" value="Genomic_DNA"/>
</dbReference>
<sequence>MHDDDVPVGRLFTRREVLTLLGVTAGSLAAGMPFDPLARSQAEGLPRCIVRPEQTEGPFFIDERLSRSDIRTDPSTGALSAGARLDLAFDVTRLSGATCRAVPGARVDVWHCDARGAYSDVADSEFDTAGQKFLRGHQLTNAEGRARFTTIYPGWYRGRAVHIHFKVRTEPDAARGHEFTSQVYFDDAVTDRVHKLAPYAARGVRELRNSRDGLFRQGGSQLLIAPTRSRAGYEATFALALDLG</sequence>
<dbReference type="Gene3D" id="2.60.130.10">
    <property type="entry name" value="Aromatic compound dioxygenase"/>
    <property type="match status" value="1"/>
</dbReference>
<accession>A0A849SLR1</accession>
<dbReference type="InterPro" id="IPR000627">
    <property type="entry name" value="Intradiol_dOase_C"/>
</dbReference>
<feature type="domain" description="Intradiol ring-cleavage dioxygenases" evidence="1">
    <location>
        <begin position="56"/>
        <end position="163"/>
    </location>
</feature>
<evidence type="ECO:0000259" key="1">
    <source>
        <dbReference type="Pfam" id="PF00775"/>
    </source>
</evidence>
<gene>
    <name evidence="2" type="ORF">HOP12_05105</name>
</gene>
<dbReference type="InterPro" id="IPR006311">
    <property type="entry name" value="TAT_signal"/>
</dbReference>
<dbReference type="SUPFAM" id="SSF49482">
    <property type="entry name" value="Aromatic compound dioxygenase"/>
    <property type="match status" value="1"/>
</dbReference>
<dbReference type="GO" id="GO:0008199">
    <property type="term" value="F:ferric iron binding"/>
    <property type="evidence" value="ECO:0007669"/>
    <property type="project" value="InterPro"/>
</dbReference>
<dbReference type="Proteomes" id="UP000580839">
    <property type="component" value="Unassembled WGS sequence"/>
</dbReference>
<evidence type="ECO:0000313" key="3">
    <source>
        <dbReference type="Proteomes" id="UP000580839"/>
    </source>
</evidence>
<dbReference type="InterPro" id="IPR015889">
    <property type="entry name" value="Intradiol_dOase_core"/>
</dbReference>
<proteinExistence type="predicted"/>
<dbReference type="GO" id="GO:0016702">
    <property type="term" value="F:oxidoreductase activity, acting on single donors with incorporation of molecular oxygen, incorporation of two atoms of oxygen"/>
    <property type="evidence" value="ECO:0007669"/>
    <property type="project" value="InterPro"/>
</dbReference>
<dbReference type="Pfam" id="PF00775">
    <property type="entry name" value="Dioxygenase_C"/>
    <property type="match status" value="1"/>
</dbReference>
<organism evidence="2 3">
    <name type="scientific">Eiseniibacteriota bacterium</name>
    <dbReference type="NCBI Taxonomy" id="2212470"/>
    <lineage>
        <taxon>Bacteria</taxon>
        <taxon>Candidatus Eiseniibacteriota</taxon>
    </lineage>
</organism>
<comment type="caution">
    <text evidence="2">The sequence shown here is derived from an EMBL/GenBank/DDBJ whole genome shotgun (WGS) entry which is preliminary data.</text>
</comment>
<reference evidence="2 3" key="1">
    <citation type="submission" date="2020-04" db="EMBL/GenBank/DDBJ databases">
        <title>Metagenomic profiling of ammonia- and methane-oxidizing microorganisms in a Dutch drinking water treatment plant.</title>
        <authorList>
            <person name="Poghosyan L."/>
            <person name="Leucker S."/>
        </authorList>
    </citation>
    <scope>NUCLEOTIDE SEQUENCE [LARGE SCALE GENOMIC DNA]</scope>
    <source>
        <strain evidence="2">S-RSF-IL-03</strain>
    </source>
</reference>
<protein>
    <submittedName>
        <fullName evidence="2">Intradiol ring-cleavage dioxygenase</fullName>
    </submittedName>
</protein>
<keyword evidence="2" id="KW-0223">Dioxygenase</keyword>
<dbReference type="PROSITE" id="PS51318">
    <property type="entry name" value="TAT"/>
    <property type="match status" value="1"/>
</dbReference>